<sequence>MVGGPNKAVTRPYDRAASDHRVAWRPGRSPMRLGPLHSSAQAVSCESNLKQELVVSDLAPRVVKARATPTYRSAPSRAPSQPHGVNGRMRWQPRSSRFDREVTVPNLAGISVTPSEIGGLSSSHVVSSEATSHVGQARLGEGFIGLVVSAQSGEKRLSGQIVSSGAASHVGQARFGEEFIGLVVSAQSGEKRLNGHLDRSLLP</sequence>
<accession>A0A843WWB5</accession>
<organism evidence="2 3">
    <name type="scientific">Colocasia esculenta</name>
    <name type="common">Wild taro</name>
    <name type="synonym">Arum esculentum</name>
    <dbReference type="NCBI Taxonomy" id="4460"/>
    <lineage>
        <taxon>Eukaryota</taxon>
        <taxon>Viridiplantae</taxon>
        <taxon>Streptophyta</taxon>
        <taxon>Embryophyta</taxon>
        <taxon>Tracheophyta</taxon>
        <taxon>Spermatophyta</taxon>
        <taxon>Magnoliopsida</taxon>
        <taxon>Liliopsida</taxon>
        <taxon>Araceae</taxon>
        <taxon>Aroideae</taxon>
        <taxon>Colocasieae</taxon>
        <taxon>Colocasia</taxon>
    </lineage>
</organism>
<comment type="caution">
    <text evidence="2">The sequence shown here is derived from an EMBL/GenBank/DDBJ whole genome shotgun (WGS) entry which is preliminary data.</text>
</comment>
<evidence type="ECO:0000313" key="3">
    <source>
        <dbReference type="Proteomes" id="UP000652761"/>
    </source>
</evidence>
<reference evidence="2" key="1">
    <citation type="submission" date="2017-07" db="EMBL/GenBank/DDBJ databases">
        <title>Taro Niue Genome Assembly and Annotation.</title>
        <authorList>
            <person name="Atibalentja N."/>
            <person name="Keating K."/>
            <person name="Fields C.J."/>
        </authorList>
    </citation>
    <scope>NUCLEOTIDE SEQUENCE</scope>
    <source>
        <strain evidence="2">Niue_2</strain>
        <tissue evidence="2">Leaf</tissue>
    </source>
</reference>
<name>A0A843WWB5_COLES</name>
<feature type="region of interest" description="Disordered" evidence="1">
    <location>
        <begin position="67"/>
        <end position="90"/>
    </location>
</feature>
<gene>
    <name evidence="2" type="ORF">Taro_045322</name>
</gene>
<proteinExistence type="predicted"/>
<dbReference type="AlphaFoldDB" id="A0A843WWB5"/>
<evidence type="ECO:0000313" key="2">
    <source>
        <dbReference type="EMBL" id="MQM12407.1"/>
    </source>
</evidence>
<dbReference type="Proteomes" id="UP000652761">
    <property type="component" value="Unassembled WGS sequence"/>
</dbReference>
<evidence type="ECO:0000256" key="1">
    <source>
        <dbReference type="SAM" id="MobiDB-lite"/>
    </source>
</evidence>
<keyword evidence="3" id="KW-1185">Reference proteome</keyword>
<protein>
    <submittedName>
        <fullName evidence="2">Uncharacterized protein</fullName>
    </submittedName>
</protein>
<dbReference type="EMBL" id="NMUH01005306">
    <property type="protein sequence ID" value="MQM12407.1"/>
    <property type="molecule type" value="Genomic_DNA"/>
</dbReference>